<accession>A0A0D7X782</accession>
<dbReference type="Gene3D" id="3.40.366.10">
    <property type="entry name" value="Malonyl-Coenzyme A Acyl Carrier Protein, domain 2"/>
    <property type="match status" value="1"/>
</dbReference>
<dbReference type="NCBIfam" id="TIGR00128">
    <property type="entry name" value="fabD"/>
    <property type="match status" value="1"/>
</dbReference>
<evidence type="ECO:0000259" key="5">
    <source>
        <dbReference type="SMART" id="SM00827"/>
    </source>
</evidence>
<dbReference type="InterPro" id="IPR014043">
    <property type="entry name" value="Acyl_transferase_dom"/>
</dbReference>
<sequence length="409" mass="45397">MNLNRMALVFPGQGSQYAGMGAAWHSDFTEADHLFEEAADILGYDLKALCMAGPITQLSRTSYTQPALLTISVIAFRRYMHEIGIIPEFSAGHSLGEYSALVSSGVLSFGDALRLVQERGRFMEAAAEAGLGSMIAIRGAELNVVEEFCRLHSTVDQPAVIACYNSPNQYVVSGHHASVAVVAGKLEQRGAQITRLQVSGPFHSPLMQHAADRLAIELQKYTFHEAQWPVISNVTAQPYSDVDSIRQGLILQMTHPVRWIQTMQYMANHGVKQSIELGPRTVLKNLAKEINTTIEVLSLDRDLDRVELERRFSIRDWVALSLSLAVSTPNANWNEDEYLKGVILPVRRLEELLRNSESGSSPPPASEQRQEILGCIRLVLQTKQVSEGEQKVMLEQLRRDQDGAVSNFN</sequence>
<comment type="catalytic activity">
    <reaction evidence="4">
        <text>holo-[ACP] + malonyl-CoA = malonyl-[ACP] + CoA</text>
        <dbReference type="Rhea" id="RHEA:41792"/>
        <dbReference type="Rhea" id="RHEA-COMP:9623"/>
        <dbReference type="Rhea" id="RHEA-COMP:9685"/>
        <dbReference type="ChEBI" id="CHEBI:57287"/>
        <dbReference type="ChEBI" id="CHEBI:57384"/>
        <dbReference type="ChEBI" id="CHEBI:64479"/>
        <dbReference type="ChEBI" id="CHEBI:78449"/>
        <dbReference type="EC" id="2.3.1.39"/>
    </reaction>
</comment>
<dbReference type="PANTHER" id="PTHR42681">
    <property type="entry name" value="MALONYL-COA-ACYL CARRIER PROTEIN TRANSACYLASE, MITOCHONDRIAL"/>
    <property type="match status" value="1"/>
</dbReference>
<gene>
    <name evidence="6" type="ORF">QD47_09465</name>
</gene>
<dbReference type="EC" id="2.3.1.39" evidence="1"/>
<reference evidence="6 7" key="1">
    <citation type="submission" date="2014-11" db="EMBL/GenBank/DDBJ databases">
        <title>Draft Genome Sequences of Paenibacillus polymyxa NRRL B-30509 and Paenibacillus terrae NRRL B-30644, Strains from a Poultry Environment that Produce Tridecaptin A and Paenicidins.</title>
        <authorList>
            <person name="van Belkum M.J."/>
            <person name="Lohans C.T."/>
            <person name="Vederas J.C."/>
        </authorList>
    </citation>
    <scope>NUCLEOTIDE SEQUENCE [LARGE SCALE GENOMIC DNA]</scope>
    <source>
        <strain evidence="6 7">NRRL B-30644</strain>
    </source>
</reference>
<comment type="caution">
    <text evidence="6">The sequence shown here is derived from an EMBL/GenBank/DDBJ whole genome shotgun (WGS) entry which is preliminary data.</text>
</comment>
<dbReference type="SUPFAM" id="SSF52151">
    <property type="entry name" value="FabD/lysophospholipase-like"/>
    <property type="match status" value="1"/>
</dbReference>
<dbReference type="InterPro" id="IPR016035">
    <property type="entry name" value="Acyl_Trfase/lysoPLipase"/>
</dbReference>
<evidence type="ECO:0000256" key="1">
    <source>
        <dbReference type="ARBA" id="ARBA00013258"/>
    </source>
</evidence>
<name>A0A0D7X782_9BACL</name>
<dbReference type="InterPro" id="IPR016036">
    <property type="entry name" value="Malonyl_transacylase_ACP-bd"/>
</dbReference>
<dbReference type="PANTHER" id="PTHR42681:SF1">
    <property type="entry name" value="MALONYL-COA-ACYL CARRIER PROTEIN TRANSACYLASE, MITOCHONDRIAL"/>
    <property type="match status" value="1"/>
</dbReference>
<dbReference type="InterPro" id="IPR001227">
    <property type="entry name" value="Ac_transferase_dom_sf"/>
</dbReference>
<dbReference type="Proteomes" id="UP000032534">
    <property type="component" value="Unassembled WGS sequence"/>
</dbReference>
<dbReference type="Gene3D" id="3.30.70.250">
    <property type="entry name" value="Malonyl-CoA ACP transacylase, ACP-binding"/>
    <property type="match status" value="1"/>
</dbReference>
<dbReference type="InterPro" id="IPR050858">
    <property type="entry name" value="Mal-CoA-ACP_Trans/PKS_FabD"/>
</dbReference>
<dbReference type="AlphaFoldDB" id="A0A0D7X782"/>
<dbReference type="SUPFAM" id="SSF55048">
    <property type="entry name" value="Probable ACP-binding domain of malonyl-CoA ACP transacylase"/>
    <property type="match status" value="1"/>
</dbReference>
<dbReference type="EMBL" id="JTHP01000014">
    <property type="protein sequence ID" value="KJD45862.1"/>
    <property type="molecule type" value="Genomic_DNA"/>
</dbReference>
<dbReference type="SMART" id="SM00827">
    <property type="entry name" value="PKS_AT"/>
    <property type="match status" value="1"/>
</dbReference>
<evidence type="ECO:0000313" key="7">
    <source>
        <dbReference type="Proteomes" id="UP000032534"/>
    </source>
</evidence>
<dbReference type="PATRIC" id="fig|159743.3.peg.2105"/>
<dbReference type="Pfam" id="PF00698">
    <property type="entry name" value="Acyl_transf_1"/>
    <property type="match status" value="1"/>
</dbReference>
<evidence type="ECO:0000313" key="6">
    <source>
        <dbReference type="EMBL" id="KJD45862.1"/>
    </source>
</evidence>
<keyword evidence="3" id="KW-0012">Acyltransferase</keyword>
<evidence type="ECO:0000256" key="4">
    <source>
        <dbReference type="ARBA" id="ARBA00048462"/>
    </source>
</evidence>
<dbReference type="GO" id="GO:0004314">
    <property type="term" value="F:[acyl-carrier-protein] S-malonyltransferase activity"/>
    <property type="evidence" value="ECO:0007669"/>
    <property type="project" value="UniProtKB-EC"/>
</dbReference>
<evidence type="ECO:0000256" key="2">
    <source>
        <dbReference type="ARBA" id="ARBA00022679"/>
    </source>
</evidence>
<proteinExistence type="predicted"/>
<organism evidence="6 7">
    <name type="scientific">Paenibacillus terrae</name>
    <dbReference type="NCBI Taxonomy" id="159743"/>
    <lineage>
        <taxon>Bacteria</taxon>
        <taxon>Bacillati</taxon>
        <taxon>Bacillota</taxon>
        <taxon>Bacilli</taxon>
        <taxon>Bacillales</taxon>
        <taxon>Paenibacillaceae</taxon>
        <taxon>Paenibacillus</taxon>
    </lineage>
</organism>
<keyword evidence="7" id="KW-1185">Reference proteome</keyword>
<dbReference type="GO" id="GO:0006633">
    <property type="term" value="P:fatty acid biosynthetic process"/>
    <property type="evidence" value="ECO:0007669"/>
    <property type="project" value="TreeGrafter"/>
</dbReference>
<evidence type="ECO:0000256" key="3">
    <source>
        <dbReference type="ARBA" id="ARBA00023315"/>
    </source>
</evidence>
<protein>
    <recommendedName>
        <fullName evidence="1">[acyl-carrier-protein] S-malonyltransferase</fullName>
        <ecNumber evidence="1">2.3.1.39</ecNumber>
    </recommendedName>
</protein>
<keyword evidence="2" id="KW-0808">Transferase</keyword>
<feature type="domain" description="Malonyl-CoA:ACP transacylase (MAT)" evidence="5">
    <location>
        <begin position="9"/>
        <end position="303"/>
    </location>
</feature>
<dbReference type="GO" id="GO:0005829">
    <property type="term" value="C:cytosol"/>
    <property type="evidence" value="ECO:0007669"/>
    <property type="project" value="TreeGrafter"/>
</dbReference>
<dbReference type="InterPro" id="IPR004410">
    <property type="entry name" value="Malonyl_CoA-ACP_transAc_FabD"/>
</dbReference>